<dbReference type="InterPro" id="IPR012507">
    <property type="entry name" value="YibE_F"/>
</dbReference>
<feature type="transmembrane region" description="Helical" evidence="1">
    <location>
        <begin position="175"/>
        <end position="194"/>
    </location>
</feature>
<evidence type="ECO:0000313" key="2">
    <source>
        <dbReference type="EMBL" id="SNS09261.1"/>
    </source>
</evidence>
<evidence type="ECO:0000313" key="3">
    <source>
        <dbReference type="Proteomes" id="UP000198304"/>
    </source>
</evidence>
<evidence type="ECO:0000256" key="1">
    <source>
        <dbReference type="SAM" id="Phobius"/>
    </source>
</evidence>
<feature type="transmembrane region" description="Helical" evidence="1">
    <location>
        <begin position="310"/>
        <end position="328"/>
    </location>
</feature>
<keyword evidence="3" id="KW-1185">Reference proteome</keyword>
<dbReference type="Pfam" id="PF07907">
    <property type="entry name" value="YibE_F"/>
    <property type="match status" value="1"/>
</dbReference>
<accession>A0A239BPH4</accession>
<organism evidence="2 3">
    <name type="scientific">Anaerovirgula multivorans</name>
    <dbReference type="NCBI Taxonomy" id="312168"/>
    <lineage>
        <taxon>Bacteria</taxon>
        <taxon>Bacillati</taxon>
        <taxon>Bacillota</taxon>
        <taxon>Clostridia</taxon>
        <taxon>Peptostreptococcales</taxon>
        <taxon>Natronincolaceae</taxon>
        <taxon>Anaerovirgula</taxon>
    </lineage>
</organism>
<dbReference type="PANTHER" id="PTHR41771">
    <property type="entry name" value="MEMBRANE PROTEIN-RELATED"/>
    <property type="match status" value="1"/>
</dbReference>
<dbReference type="OrthoDB" id="5753718at2"/>
<feature type="transmembrane region" description="Helical" evidence="1">
    <location>
        <begin position="125"/>
        <end position="143"/>
    </location>
</feature>
<keyword evidence="1" id="KW-1133">Transmembrane helix</keyword>
<dbReference type="AlphaFoldDB" id="A0A239BPH4"/>
<name>A0A239BPH4_9FIRM</name>
<feature type="transmembrane region" description="Helical" evidence="1">
    <location>
        <begin position="201"/>
        <end position="221"/>
    </location>
</feature>
<keyword evidence="1" id="KW-0812">Transmembrane</keyword>
<feature type="transmembrane region" description="Helical" evidence="1">
    <location>
        <begin position="348"/>
        <end position="369"/>
    </location>
</feature>
<gene>
    <name evidence="2" type="ORF">SAMN05446037_100421</name>
</gene>
<feature type="transmembrane region" description="Helical" evidence="1">
    <location>
        <begin position="252"/>
        <end position="273"/>
    </location>
</feature>
<dbReference type="RefSeq" id="WP_089281819.1">
    <property type="nucleotide sequence ID" value="NZ_FZOJ01000004.1"/>
</dbReference>
<reference evidence="2 3" key="1">
    <citation type="submission" date="2017-06" db="EMBL/GenBank/DDBJ databases">
        <authorList>
            <person name="Kim H.J."/>
            <person name="Triplett B.A."/>
        </authorList>
    </citation>
    <scope>NUCLEOTIDE SEQUENCE [LARGE SCALE GENOMIC DNA]</scope>
    <source>
        <strain evidence="2 3">SCA</strain>
    </source>
</reference>
<dbReference type="EMBL" id="FZOJ01000004">
    <property type="protein sequence ID" value="SNS09261.1"/>
    <property type="molecule type" value="Genomic_DNA"/>
</dbReference>
<dbReference type="Proteomes" id="UP000198304">
    <property type="component" value="Unassembled WGS sequence"/>
</dbReference>
<keyword evidence="1" id="KW-0472">Membrane</keyword>
<sequence length="387" mass="41961">MKKLTIMLLFIIMMMSIGSVVVFADEIFVEDYVEAELVIERAKVLDVEVLDEDTLENDFFEENLLVTLELLTGEYKGQQFQVIHSLTGSFGYDILVNPGDKVLVTVEDFGEGAVEVYISEYLRDIYVYWVFAIFVALLILLGGFKGVKTVVTLALTILLILKLLLPGLLAGYNPILLTILVSFIITLVTIIVVGGANTKSYAAIIGVLGGVFVAGIIAYVIGSKVRLTGLSSQEAMMLMYIPQGVNFDFRGLLFAGIIMGALGAVMDVGMSIASSMEEIKNANPNISTKALVMSGMNVGKDVMGTMANTLILAYTGSAIPLLLLFTAYQDPLVKIINLDIIATEIVRAFTGSIGLILCIPLTAITAGLLKDKFDKKKNTDEDHKALK</sequence>
<proteinExistence type="predicted"/>
<dbReference type="PANTHER" id="PTHR41771:SF1">
    <property type="entry name" value="MEMBRANE PROTEIN"/>
    <property type="match status" value="1"/>
</dbReference>
<feature type="transmembrane region" description="Helical" evidence="1">
    <location>
        <begin position="150"/>
        <end position="169"/>
    </location>
</feature>
<protein>
    <submittedName>
        <fullName evidence="2">Uncharacterized membrane protein</fullName>
    </submittedName>
</protein>